<keyword evidence="1" id="KW-1133">Transmembrane helix</keyword>
<evidence type="ECO:0000313" key="4">
    <source>
        <dbReference type="Proteomes" id="UP001497457"/>
    </source>
</evidence>
<keyword evidence="1" id="KW-0812">Transmembrane</keyword>
<dbReference type="Proteomes" id="UP001497457">
    <property type="component" value="Chromosome 33rd"/>
</dbReference>
<accession>A0ABC9DE79</accession>
<feature type="transmembrane region" description="Helical" evidence="1">
    <location>
        <begin position="38"/>
        <end position="61"/>
    </location>
</feature>
<name>A0ABC9DE79_9POAL</name>
<gene>
    <name evidence="3" type="ORF">URODEC1_LOCUS84442</name>
</gene>
<feature type="chain" id="PRO_5044887984" evidence="2">
    <location>
        <begin position="26"/>
        <end position="125"/>
    </location>
</feature>
<reference evidence="3" key="1">
    <citation type="submission" date="2024-10" db="EMBL/GenBank/DDBJ databases">
        <authorList>
            <person name="Ryan C."/>
        </authorList>
    </citation>
    <scope>NUCLEOTIDE SEQUENCE [LARGE SCALE GENOMIC DNA]</scope>
</reference>
<feature type="signal peptide" evidence="2">
    <location>
        <begin position="1"/>
        <end position="25"/>
    </location>
</feature>
<organism evidence="3 4">
    <name type="scientific">Urochloa decumbens</name>
    <dbReference type="NCBI Taxonomy" id="240449"/>
    <lineage>
        <taxon>Eukaryota</taxon>
        <taxon>Viridiplantae</taxon>
        <taxon>Streptophyta</taxon>
        <taxon>Embryophyta</taxon>
        <taxon>Tracheophyta</taxon>
        <taxon>Spermatophyta</taxon>
        <taxon>Magnoliopsida</taxon>
        <taxon>Liliopsida</taxon>
        <taxon>Poales</taxon>
        <taxon>Poaceae</taxon>
        <taxon>PACMAD clade</taxon>
        <taxon>Panicoideae</taxon>
        <taxon>Panicodae</taxon>
        <taxon>Paniceae</taxon>
        <taxon>Melinidinae</taxon>
        <taxon>Urochloa</taxon>
    </lineage>
</organism>
<dbReference type="AlphaFoldDB" id="A0ABC9DE79"/>
<keyword evidence="2" id="KW-0732">Signal</keyword>
<sequence length="125" mass="12970">MASHTALTILLGFWVVFWCLQAGHGEIQNQPQQQGHAAGVAAAAFLPALVTTFGLTLLLLFAHVRALGHANAAAGGEPGRRFVGRLEKAALASTMVAFLAGLVLRLAADGHLLGGADDIGWLHAK</sequence>
<feature type="transmembrane region" description="Helical" evidence="1">
    <location>
        <begin position="89"/>
        <end position="108"/>
    </location>
</feature>
<evidence type="ECO:0000256" key="1">
    <source>
        <dbReference type="SAM" id="Phobius"/>
    </source>
</evidence>
<proteinExistence type="predicted"/>
<evidence type="ECO:0000313" key="3">
    <source>
        <dbReference type="EMBL" id="CAL5037354.1"/>
    </source>
</evidence>
<dbReference type="EMBL" id="OZ075143">
    <property type="protein sequence ID" value="CAL5037354.1"/>
    <property type="molecule type" value="Genomic_DNA"/>
</dbReference>
<protein>
    <submittedName>
        <fullName evidence="3">Uncharacterized protein</fullName>
    </submittedName>
</protein>
<keyword evidence="1" id="KW-0472">Membrane</keyword>
<keyword evidence="4" id="KW-1185">Reference proteome</keyword>
<evidence type="ECO:0000256" key="2">
    <source>
        <dbReference type="SAM" id="SignalP"/>
    </source>
</evidence>